<dbReference type="PROSITE" id="PS00626">
    <property type="entry name" value="RCC1_2"/>
    <property type="match status" value="1"/>
</dbReference>
<dbReference type="RefSeq" id="XP_020069827.1">
    <property type="nucleotide sequence ID" value="XM_020217380.1"/>
</dbReference>
<dbReference type="PANTHER" id="PTHR45982">
    <property type="entry name" value="REGULATOR OF CHROMOSOME CONDENSATION"/>
    <property type="match status" value="1"/>
</dbReference>
<name>A0A0H5CC31_CYBJN</name>
<dbReference type="STRING" id="983966.A0A0H5CC31"/>
<accession>A0A1E4RZW4</accession>
<gene>
    <name evidence="2" type="primary">ATS1</name>
    <name evidence="2" type="ORF">BN1211_2474</name>
    <name evidence="3" type="ORF">CYBJADRAFT_190762</name>
</gene>
<dbReference type="Pfam" id="PF13540">
    <property type="entry name" value="RCC1_2"/>
    <property type="match status" value="1"/>
</dbReference>
<sequence>MVYSVYACGSNGRHQLGTRDHCEDLSALSKVFESEERIEKLASGGNHTLLLLASGELYATGDNSRGQCALSEDVVKEFTLVPTVGRSRWVNCCCGYEFSVLLNESNELYSCGAGPKGELGLGTAIGHSPGLKLIDTIPGIVEMKACVDHVVIRLCDGRLMAWGNNGRGRKLNVATPKTVWSPVEVGQGDRYSLGRDFTLVEANGVLTVWGNQRFPQVPTLAKEFQAMWSSVHYIDQQGHIQSMGNNSHGQLIAEKLTPDRWCVGSEHGLMVISGELRAWGWGEHGNCGDHANGTLLLPQGGGGGDIYAIHCGCATTWVVLKHS</sequence>
<dbReference type="GeneID" id="30991776"/>
<dbReference type="EMBL" id="CDQK01000003">
    <property type="protein sequence ID" value="CEP22189.1"/>
    <property type="molecule type" value="Genomic_DNA"/>
</dbReference>
<reference evidence="4" key="2">
    <citation type="journal article" date="2015" name="J. Biotechnol.">
        <title>The structure of the Cyberlindnera jadinii genome and its relation to Candida utilis analyzed by the occurrence of single nucleotide polymorphisms.</title>
        <authorList>
            <person name="Rupp O."/>
            <person name="Brinkrolf K."/>
            <person name="Buerth C."/>
            <person name="Kunigo M."/>
            <person name="Schneider J."/>
            <person name="Jaenicke S."/>
            <person name="Goesmann A."/>
            <person name="Puehler A."/>
            <person name="Jaeger K.-E."/>
            <person name="Ernst J.F."/>
        </authorList>
    </citation>
    <scope>NUCLEOTIDE SEQUENCE [LARGE SCALE GENOMIC DNA]</scope>
    <source>
        <strain evidence="4">ATCC 18201 / CBS 1600 / BCRC 20928 / JCM 3617 / NBRC 0987 / NRRL Y-1542</strain>
    </source>
</reference>
<dbReference type="SUPFAM" id="SSF50985">
    <property type="entry name" value="RCC1/BLIP-II"/>
    <property type="match status" value="1"/>
</dbReference>
<dbReference type="GO" id="GO:0005085">
    <property type="term" value="F:guanyl-nucleotide exchange factor activity"/>
    <property type="evidence" value="ECO:0007669"/>
    <property type="project" value="TreeGrafter"/>
</dbReference>
<dbReference type="EMBL" id="KV453933">
    <property type="protein sequence ID" value="ODV72788.1"/>
    <property type="molecule type" value="Genomic_DNA"/>
</dbReference>
<organism evidence="2 4">
    <name type="scientific">Cyberlindnera jadinii (strain ATCC 18201 / CBS 1600 / BCRC 20928 / JCM 3617 / NBRC 0987 / NRRL Y-1542)</name>
    <name type="common">Torula yeast</name>
    <name type="synonym">Candida utilis</name>
    <dbReference type="NCBI Taxonomy" id="983966"/>
    <lineage>
        <taxon>Eukaryota</taxon>
        <taxon>Fungi</taxon>
        <taxon>Dikarya</taxon>
        <taxon>Ascomycota</taxon>
        <taxon>Saccharomycotina</taxon>
        <taxon>Saccharomycetes</taxon>
        <taxon>Phaffomycetales</taxon>
        <taxon>Phaffomycetaceae</taxon>
        <taxon>Cyberlindnera</taxon>
    </lineage>
</organism>
<keyword evidence="5" id="KW-1185">Reference proteome</keyword>
<protein>
    <submittedName>
        <fullName evidence="2">ATS1 protein</fullName>
    </submittedName>
    <submittedName>
        <fullName evidence="3">RCC1/BLIP-II protein</fullName>
    </submittedName>
</protein>
<reference evidence="3 5" key="3">
    <citation type="journal article" date="2016" name="Proc. Natl. Acad. Sci. U.S.A.">
        <title>Comparative genomics of biotechnologically important yeasts.</title>
        <authorList>
            <person name="Riley R."/>
            <person name="Haridas S."/>
            <person name="Wolfe K.H."/>
            <person name="Lopes M.R."/>
            <person name="Hittinger C.T."/>
            <person name="Goeker M."/>
            <person name="Salamov A.A."/>
            <person name="Wisecaver J.H."/>
            <person name="Long T.M."/>
            <person name="Calvey C.H."/>
            <person name="Aerts A.L."/>
            <person name="Barry K.W."/>
            <person name="Choi C."/>
            <person name="Clum A."/>
            <person name="Coughlan A.Y."/>
            <person name="Deshpande S."/>
            <person name="Douglass A.P."/>
            <person name="Hanson S.J."/>
            <person name="Klenk H.-P."/>
            <person name="LaButti K.M."/>
            <person name="Lapidus A."/>
            <person name="Lindquist E.A."/>
            <person name="Lipzen A.M."/>
            <person name="Meier-Kolthoff J.P."/>
            <person name="Ohm R.A."/>
            <person name="Otillar R.P."/>
            <person name="Pangilinan J.L."/>
            <person name="Peng Y."/>
            <person name="Rokas A."/>
            <person name="Rosa C.A."/>
            <person name="Scheuner C."/>
            <person name="Sibirny A.A."/>
            <person name="Slot J.C."/>
            <person name="Stielow J.B."/>
            <person name="Sun H."/>
            <person name="Kurtzman C.P."/>
            <person name="Blackwell M."/>
            <person name="Grigoriev I.V."/>
            <person name="Jeffries T.W."/>
        </authorList>
    </citation>
    <scope>NUCLEOTIDE SEQUENCE [LARGE SCALE GENOMIC DNA]</scope>
    <source>
        <strain evidence="5">ATCC 18201 / CBS 1600 / BCRC 20928 / JCM 3617 / NBRC 0987 / NRRL Y-1542</strain>
        <strain evidence="3">NRRL Y-1542</strain>
    </source>
</reference>
<dbReference type="PANTHER" id="PTHR45982:SF1">
    <property type="entry name" value="REGULATOR OF CHROMOSOME CONDENSATION"/>
    <property type="match status" value="1"/>
</dbReference>
<evidence type="ECO:0000313" key="3">
    <source>
        <dbReference type="EMBL" id="ODV72788.1"/>
    </source>
</evidence>
<evidence type="ECO:0000256" key="1">
    <source>
        <dbReference type="PROSITE-ProRule" id="PRU00235"/>
    </source>
</evidence>
<dbReference type="OrthoDB" id="5370059at2759"/>
<dbReference type="Gene3D" id="2.130.10.30">
    <property type="entry name" value="Regulator of chromosome condensation 1/beta-lactamase-inhibitor protein II"/>
    <property type="match status" value="2"/>
</dbReference>
<evidence type="ECO:0000313" key="2">
    <source>
        <dbReference type="EMBL" id="CEP22189.1"/>
    </source>
</evidence>
<dbReference type="OMA" id="GWGNCRK"/>
<proteinExistence type="predicted"/>
<dbReference type="InterPro" id="IPR051553">
    <property type="entry name" value="Ran_GTPase-activating"/>
</dbReference>
<dbReference type="GO" id="GO:0005737">
    <property type="term" value="C:cytoplasm"/>
    <property type="evidence" value="ECO:0007669"/>
    <property type="project" value="TreeGrafter"/>
</dbReference>
<dbReference type="Proteomes" id="UP000038830">
    <property type="component" value="Unassembled WGS sequence"/>
</dbReference>
<evidence type="ECO:0000313" key="4">
    <source>
        <dbReference type="Proteomes" id="UP000038830"/>
    </source>
</evidence>
<dbReference type="InterPro" id="IPR009091">
    <property type="entry name" value="RCC1/BLIP-II"/>
</dbReference>
<accession>A0A0H5CC31</accession>
<dbReference type="PROSITE" id="PS50012">
    <property type="entry name" value="RCC1_3"/>
    <property type="match status" value="1"/>
</dbReference>
<feature type="repeat" description="RCC1" evidence="1">
    <location>
        <begin position="3"/>
        <end position="54"/>
    </location>
</feature>
<reference evidence="2" key="1">
    <citation type="submission" date="2014-12" db="EMBL/GenBank/DDBJ databases">
        <authorList>
            <person name="Jaenicke S."/>
        </authorList>
    </citation>
    <scope>NUCLEOTIDE SEQUENCE [LARGE SCALE GENOMIC DNA]</scope>
    <source>
        <strain evidence="2">CBS1600</strain>
    </source>
</reference>
<dbReference type="InterPro" id="IPR000408">
    <property type="entry name" value="Reg_chr_condens"/>
</dbReference>
<dbReference type="PRINTS" id="PR00633">
    <property type="entry name" value="RCCNDNSATION"/>
</dbReference>
<dbReference type="AlphaFoldDB" id="A0A0H5CC31"/>
<evidence type="ECO:0000313" key="5">
    <source>
        <dbReference type="Proteomes" id="UP000094389"/>
    </source>
</evidence>
<dbReference type="Proteomes" id="UP000094389">
    <property type="component" value="Unassembled WGS sequence"/>
</dbReference>